<sequence>MTAKPADEDVVEMIIVEAEAAAETVDVVAVNDDAVYTPFDTAIDEADVDDAVIDGVVVEVFPDGLLKAFLFLV</sequence>
<dbReference type="Proteomes" id="UP001066276">
    <property type="component" value="Chromosome 6"/>
</dbReference>
<accession>A0AAV7QJA7</accession>
<dbReference type="AlphaFoldDB" id="A0AAV7QJA7"/>
<protein>
    <submittedName>
        <fullName evidence="1">Uncharacterized protein</fullName>
    </submittedName>
</protein>
<dbReference type="EMBL" id="JANPWB010000010">
    <property type="protein sequence ID" value="KAJ1139210.1"/>
    <property type="molecule type" value="Genomic_DNA"/>
</dbReference>
<keyword evidence="2" id="KW-1185">Reference proteome</keyword>
<name>A0AAV7QJA7_PLEWA</name>
<organism evidence="1 2">
    <name type="scientific">Pleurodeles waltl</name>
    <name type="common">Iberian ribbed newt</name>
    <dbReference type="NCBI Taxonomy" id="8319"/>
    <lineage>
        <taxon>Eukaryota</taxon>
        <taxon>Metazoa</taxon>
        <taxon>Chordata</taxon>
        <taxon>Craniata</taxon>
        <taxon>Vertebrata</taxon>
        <taxon>Euteleostomi</taxon>
        <taxon>Amphibia</taxon>
        <taxon>Batrachia</taxon>
        <taxon>Caudata</taxon>
        <taxon>Salamandroidea</taxon>
        <taxon>Salamandridae</taxon>
        <taxon>Pleurodelinae</taxon>
        <taxon>Pleurodeles</taxon>
    </lineage>
</organism>
<comment type="caution">
    <text evidence="1">The sequence shown here is derived from an EMBL/GenBank/DDBJ whole genome shotgun (WGS) entry which is preliminary data.</text>
</comment>
<proteinExistence type="predicted"/>
<evidence type="ECO:0000313" key="1">
    <source>
        <dbReference type="EMBL" id="KAJ1139210.1"/>
    </source>
</evidence>
<gene>
    <name evidence="1" type="ORF">NDU88_005585</name>
</gene>
<evidence type="ECO:0000313" key="2">
    <source>
        <dbReference type="Proteomes" id="UP001066276"/>
    </source>
</evidence>
<reference evidence="1" key="1">
    <citation type="journal article" date="2022" name="bioRxiv">
        <title>Sequencing and chromosome-scale assembly of the giantPleurodeles waltlgenome.</title>
        <authorList>
            <person name="Brown T."/>
            <person name="Elewa A."/>
            <person name="Iarovenko S."/>
            <person name="Subramanian E."/>
            <person name="Araus A.J."/>
            <person name="Petzold A."/>
            <person name="Susuki M."/>
            <person name="Suzuki K.-i.T."/>
            <person name="Hayashi T."/>
            <person name="Toyoda A."/>
            <person name="Oliveira C."/>
            <person name="Osipova E."/>
            <person name="Leigh N.D."/>
            <person name="Simon A."/>
            <person name="Yun M.H."/>
        </authorList>
    </citation>
    <scope>NUCLEOTIDE SEQUENCE</scope>
    <source>
        <strain evidence="1">20211129_DDA</strain>
        <tissue evidence="1">Liver</tissue>
    </source>
</reference>